<dbReference type="Proteomes" id="UP000034228">
    <property type="component" value="Unassembled WGS sequence"/>
</dbReference>
<proteinExistence type="predicted"/>
<feature type="transmembrane region" description="Helical" evidence="5">
    <location>
        <begin position="24"/>
        <end position="43"/>
    </location>
</feature>
<evidence type="ECO:0000256" key="1">
    <source>
        <dbReference type="ARBA" id="ARBA00004141"/>
    </source>
</evidence>
<dbReference type="GO" id="GO:0140359">
    <property type="term" value="F:ABC-type transporter activity"/>
    <property type="evidence" value="ECO:0007669"/>
    <property type="project" value="InterPro"/>
</dbReference>
<dbReference type="GO" id="GO:0016020">
    <property type="term" value="C:membrane"/>
    <property type="evidence" value="ECO:0007669"/>
    <property type="project" value="UniProtKB-SubCell"/>
</dbReference>
<keyword evidence="2 5" id="KW-0812">Transmembrane</keyword>
<evidence type="ECO:0000256" key="5">
    <source>
        <dbReference type="SAM" id="Phobius"/>
    </source>
</evidence>
<evidence type="ECO:0000313" key="7">
    <source>
        <dbReference type="EMBL" id="KKO44910.1"/>
    </source>
</evidence>
<evidence type="ECO:0000256" key="2">
    <source>
        <dbReference type="ARBA" id="ARBA00022692"/>
    </source>
</evidence>
<feature type="transmembrane region" description="Helical" evidence="5">
    <location>
        <begin position="173"/>
        <end position="195"/>
    </location>
</feature>
<reference evidence="7 8" key="1">
    <citation type="submission" date="2015-03" db="EMBL/GenBank/DDBJ databases">
        <title>Draft genome sequences of two protease-producing strains of Arsukibacterium isolated from two cold and alkaline environments.</title>
        <authorList>
            <person name="Lylloff J.E."/>
            <person name="Skov L.B."/>
            <person name="Jepsen M."/>
            <person name="Hallin P.F."/>
            <person name="Sorensen S.J."/>
            <person name="Stougaard P."/>
            <person name="Glaring M.A."/>
        </authorList>
    </citation>
    <scope>NUCLEOTIDE SEQUENCE [LARGE SCALE GENOMIC DNA]</scope>
    <source>
        <strain evidence="7 8">GCM72</strain>
    </source>
</reference>
<dbReference type="RefSeq" id="WP_046558295.1">
    <property type="nucleotide sequence ID" value="NZ_LAHO01000013.1"/>
</dbReference>
<feature type="transmembrane region" description="Helical" evidence="5">
    <location>
        <begin position="301"/>
        <end position="318"/>
    </location>
</feature>
<keyword evidence="8" id="KW-1185">Reference proteome</keyword>
<dbReference type="PATRIC" id="fig|336831.14.peg.3548"/>
<dbReference type="OrthoDB" id="9768837at2"/>
<dbReference type="InterPro" id="IPR013525">
    <property type="entry name" value="ABC2_TM"/>
</dbReference>
<feature type="domain" description="ABC-2 type transporter transmembrane" evidence="6">
    <location>
        <begin position="23"/>
        <end position="364"/>
    </location>
</feature>
<comment type="subcellular location">
    <subcellularLocation>
        <location evidence="1">Membrane</location>
        <topology evidence="1">Multi-pass membrane protein</topology>
    </subcellularLocation>
</comment>
<evidence type="ECO:0000256" key="4">
    <source>
        <dbReference type="ARBA" id="ARBA00023136"/>
    </source>
</evidence>
<keyword evidence="3 5" id="KW-1133">Transmembrane helix</keyword>
<dbReference type="EMBL" id="LAHO01000013">
    <property type="protein sequence ID" value="KKO44910.1"/>
    <property type="molecule type" value="Genomic_DNA"/>
</dbReference>
<evidence type="ECO:0000313" key="8">
    <source>
        <dbReference type="Proteomes" id="UP000034228"/>
    </source>
</evidence>
<organism evidence="7 8">
    <name type="scientific">Arsukibacterium ikkense</name>
    <dbReference type="NCBI Taxonomy" id="336831"/>
    <lineage>
        <taxon>Bacteria</taxon>
        <taxon>Pseudomonadati</taxon>
        <taxon>Pseudomonadota</taxon>
        <taxon>Gammaproteobacteria</taxon>
        <taxon>Chromatiales</taxon>
        <taxon>Chromatiaceae</taxon>
        <taxon>Arsukibacterium</taxon>
    </lineage>
</organism>
<feature type="transmembrane region" description="Helical" evidence="5">
    <location>
        <begin position="350"/>
        <end position="368"/>
    </location>
</feature>
<dbReference type="AlphaFoldDB" id="A0A0M2V5I1"/>
<feature type="transmembrane region" description="Helical" evidence="5">
    <location>
        <begin position="233"/>
        <end position="252"/>
    </location>
</feature>
<sequence length="402" mass="45068">MISRQSIIVARWEFLRFFKWKQQLISYLVMMAIMAAVALWSYFTDESRSVYRIAVPAEFNISNTGQFQFQRPTIALAEQLAQLKDAQTWHGVLTLEPASAEDSAAEHSVVLHTLAAKKWQQQLQTELTRHFRQQYATELNLSPAQLAQLEQPLALEYAYLDQSFKGKDTPEKMIALAVLILLFIGLSTAFGQVLLSITGEKQQRVTEQLYAIVTPQQWMDGKVLGHSLSAMKAMLTSALVMLLVFIVVSVVVRDDGVNLSWLNWGVLAWLLPFALLGVLLSACFMGAIAASIDDPNTSGKGAVMMITWLPMLFTYLVIDSPTGNAMTILSWLPLTSFAAMPVRLAMVDLAWWQPALSMLILLATLYWLRRLAGRIFLRGMQMYGKEPSWGQIVGWALSNKAD</sequence>
<name>A0A0M2V5I1_9GAMM</name>
<dbReference type="Pfam" id="PF12698">
    <property type="entry name" value="ABC2_membrane_3"/>
    <property type="match status" value="1"/>
</dbReference>
<feature type="transmembrane region" description="Helical" evidence="5">
    <location>
        <begin position="264"/>
        <end position="289"/>
    </location>
</feature>
<evidence type="ECO:0000259" key="6">
    <source>
        <dbReference type="Pfam" id="PF12698"/>
    </source>
</evidence>
<keyword evidence="4 5" id="KW-0472">Membrane</keyword>
<protein>
    <submittedName>
        <fullName evidence="7">Sodium ABC transporter permease</fullName>
    </submittedName>
</protein>
<evidence type="ECO:0000256" key="3">
    <source>
        <dbReference type="ARBA" id="ARBA00022989"/>
    </source>
</evidence>
<comment type="caution">
    <text evidence="7">The sequence shown here is derived from an EMBL/GenBank/DDBJ whole genome shotgun (WGS) entry which is preliminary data.</text>
</comment>
<accession>A0A0M2V5I1</accession>
<dbReference type="STRING" id="336831.WG68_13885"/>
<gene>
    <name evidence="7" type="ORF">WG68_13885</name>
</gene>